<accession>A0ACC0U3H5</accession>
<keyword evidence="2" id="KW-1185">Reference proteome</keyword>
<protein>
    <submittedName>
        <fullName evidence="1">Uncharacterized protein</fullName>
    </submittedName>
</protein>
<evidence type="ECO:0000313" key="2">
    <source>
        <dbReference type="Proteomes" id="UP001207468"/>
    </source>
</evidence>
<reference evidence="1" key="1">
    <citation type="submission" date="2021-03" db="EMBL/GenBank/DDBJ databases">
        <title>Evolutionary priming and transition to the ectomycorrhizal habit in an iconic lineage of mushroom-forming fungi: is preadaptation a requirement?</title>
        <authorList>
            <consortium name="DOE Joint Genome Institute"/>
            <person name="Looney B.P."/>
            <person name="Miyauchi S."/>
            <person name="Morin E."/>
            <person name="Drula E."/>
            <person name="Courty P.E."/>
            <person name="Chicoki N."/>
            <person name="Fauchery L."/>
            <person name="Kohler A."/>
            <person name="Kuo A."/>
            <person name="LaButti K."/>
            <person name="Pangilinan J."/>
            <person name="Lipzen A."/>
            <person name="Riley R."/>
            <person name="Andreopoulos W."/>
            <person name="He G."/>
            <person name="Johnson J."/>
            <person name="Barry K.W."/>
            <person name="Grigoriev I.V."/>
            <person name="Nagy L."/>
            <person name="Hibbett D."/>
            <person name="Henrissat B."/>
            <person name="Matheny P.B."/>
            <person name="Labbe J."/>
            <person name="Martin A.F."/>
        </authorList>
    </citation>
    <scope>NUCLEOTIDE SEQUENCE</scope>
    <source>
        <strain evidence="1">BPL698</strain>
    </source>
</reference>
<sequence>MATRSTQALKTPQDIVAIFHASFHPTRGNILDWSLTATDDVRLDGVEFSALPSGLHLVEQDVVYFTKDFQQGVCVFHRRQTSEHGQRGFRLSSLGILLARAVRPRPWRHVAALKALAREIYSPLLPEAGGCMRELQGDDWVPAQRWFEERRVRRADLGGAGEWHRWSEELDDENFGQRLDAPDTSMHANPTIHLPHLLRILGPSSLTLYKHVLGRRRILIYTQPPVEPACILCQVAADICFEDQTPLESLEGTSSPRQALKGKQKEGISVLGVVTLHDIERIERESETGRGWIACTTDAVFLEKAQYYDLVIDMTFFSPERASRPSLQLSVQEPNGRSRKPSYRLSTVRFTWSDVKLWNELDRILQLDADINGSARAPPSLWTDAWRLYEDVCLACAGLWTGRAGRGGARLQESWAEPEEPPNASVRMRVRAHGEGIEGRPMTTTGGFVRTTSRSYRRASRRYLPSPWTATPSIEDDAPNDAYKDDDDGDDQDEEEDDAVLVHNRQGRTTLALLQTFHAQTRFWLSRLAALLPPPSSPPTPDSVDTGPEGRRERAAEKSVIQLAPRDVLELELGPLSSLDARFVEWLAEEYCARPDVRVSVRRGWRDLLGLVLSSPGASSSSIPSGTSSS</sequence>
<gene>
    <name evidence="1" type="ORF">F5148DRAFT_243292</name>
</gene>
<name>A0ACC0U3H5_9AGAM</name>
<dbReference type="Proteomes" id="UP001207468">
    <property type="component" value="Unassembled WGS sequence"/>
</dbReference>
<proteinExistence type="predicted"/>
<evidence type="ECO:0000313" key="1">
    <source>
        <dbReference type="EMBL" id="KAI9461513.1"/>
    </source>
</evidence>
<dbReference type="EMBL" id="JAGFNK010000177">
    <property type="protein sequence ID" value="KAI9461513.1"/>
    <property type="molecule type" value="Genomic_DNA"/>
</dbReference>
<comment type="caution">
    <text evidence="1">The sequence shown here is derived from an EMBL/GenBank/DDBJ whole genome shotgun (WGS) entry which is preliminary data.</text>
</comment>
<organism evidence="1 2">
    <name type="scientific">Russula earlei</name>
    <dbReference type="NCBI Taxonomy" id="71964"/>
    <lineage>
        <taxon>Eukaryota</taxon>
        <taxon>Fungi</taxon>
        <taxon>Dikarya</taxon>
        <taxon>Basidiomycota</taxon>
        <taxon>Agaricomycotina</taxon>
        <taxon>Agaricomycetes</taxon>
        <taxon>Russulales</taxon>
        <taxon>Russulaceae</taxon>
        <taxon>Russula</taxon>
    </lineage>
</organism>